<accession>A0A6V7PXI1</accession>
<proteinExistence type="predicted"/>
<protein>
    <submittedName>
        <fullName evidence="1">Uncharacterized protein</fullName>
    </submittedName>
</protein>
<organism evidence="1">
    <name type="scientific">Ananas comosus var. bracteatus</name>
    <name type="common">red pineapple</name>
    <dbReference type="NCBI Taxonomy" id="296719"/>
    <lineage>
        <taxon>Eukaryota</taxon>
        <taxon>Viridiplantae</taxon>
        <taxon>Streptophyta</taxon>
        <taxon>Embryophyta</taxon>
        <taxon>Tracheophyta</taxon>
        <taxon>Spermatophyta</taxon>
        <taxon>Magnoliopsida</taxon>
        <taxon>Liliopsida</taxon>
        <taxon>Poales</taxon>
        <taxon>Bromeliaceae</taxon>
        <taxon>Bromelioideae</taxon>
        <taxon>Ananas</taxon>
    </lineage>
</organism>
<name>A0A6V7PXI1_ANACO</name>
<gene>
    <name evidence="1" type="ORF">CB5_LOCUS18783</name>
</gene>
<evidence type="ECO:0000313" key="1">
    <source>
        <dbReference type="EMBL" id="CAD1835572.1"/>
    </source>
</evidence>
<dbReference type="AlphaFoldDB" id="A0A6V7PXI1"/>
<dbReference type="EMBL" id="LR862153">
    <property type="protein sequence ID" value="CAD1835572.1"/>
    <property type="molecule type" value="Genomic_DNA"/>
</dbReference>
<sequence length="123" mass="13137">MSLAFILCFRYDDIGLETDDYACLPLCSFAHACEGRFAQAGTPDIAIAIYTHPCEIGRQNGMPWRRLIPRVGMLTTTGPLGTAQAYGGSGHASGGLPLVPRGDISGQMLDEDALDNRVHLLSG</sequence>
<reference evidence="1" key="1">
    <citation type="submission" date="2020-07" db="EMBL/GenBank/DDBJ databases">
        <authorList>
            <person name="Lin J."/>
        </authorList>
    </citation>
    <scope>NUCLEOTIDE SEQUENCE</scope>
</reference>